<dbReference type="PANTHER" id="PTHR46112:SF8">
    <property type="entry name" value="CYTOPLASMIC PEPTIDASE PEPQ-RELATED"/>
    <property type="match status" value="1"/>
</dbReference>
<keyword evidence="3" id="KW-0031">Aminopeptidase</keyword>
<evidence type="ECO:0000313" key="4">
    <source>
        <dbReference type="Proteomes" id="UP000263642"/>
    </source>
</evidence>
<comment type="caution">
    <text evidence="3">The sequence shown here is derived from an EMBL/GenBank/DDBJ whole genome shotgun (WGS) entry which is preliminary data.</text>
</comment>
<dbReference type="InterPro" id="IPR000994">
    <property type="entry name" value="Pept_M24"/>
</dbReference>
<keyword evidence="3" id="KW-0378">Hydrolase</keyword>
<dbReference type="Pfam" id="PF01321">
    <property type="entry name" value="Creatinase_N"/>
    <property type="match status" value="1"/>
</dbReference>
<dbReference type="Proteomes" id="UP000263642">
    <property type="component" value="Unassembled WGS sequence"/>
</dbReference>
<dbReference type="AlphaFoldDB" id="A0A3D3R5A8"/>
<evidence type="ECO:0000313" key="3">
    <source>
        <dbReference type="EMBL" id="HCO23197.1"/>
    </source>
</evidence>
<dbReference type="InterPro" id="IPR036005">
    <property type="entry name" value="Creatinase/aminopeptidase-like"/>
</dbReference>
<evidence type="ECO:0000259" key="2">
    <source>
        <dbReference type="Pfam" id="PF01321"/>
    </source>
</evidence>
<dbReference type="InterPro" id="IPR029149">
    <property type="entry name" value="Creatin/AminoP/Spt16_N"/>
</dbReference>
<keyword evidence="3" id="KW-0645">Protease</keyword>
<gene>
    <name evidence="3" type="ORF">DIT97_09110</name>
</gene>
<dbReference type="PANTHER" id="PTHR46112">
    <property type="entry name" value="AMINOPEPTIDASE"/>
    <property type="match status" value="1"/>
</dbReference>
<dbReference type="Pfam" id="PF00557">
    <property type="entry name" value="Peptidase_M24"/>
    <property type="match status" value="1"/>
</dbReference>
<dbReference type="Gene3D" id="3.90.230.10">
    <property type="entry name" value="Creatinase/methionine aminopeptidase superfamily"/>
    <property type="match status" value="1"/>
</dbReference>
<accession>A0A3D3R5A8</accession>
<dbReference type="GO" id="GO:0004177">
    <property type="term" value="F:aminopeptidase activity"/>
    <property type="evidence" value="ECO:0007669"/>
    <property type="project" value="UniProtKB-KW"/>
</dbReference>
<feature type="domain" description="Peptidase M24" evidence="1">
    <location>
        <begin position="162"/>
        <end position="365"/>
    </location>
</feature>
<dbReference type="SUPFAM" id="SSF53092">
    <property type="entry name" value="Creatinase/prolidase N-terminal domain"/>
    <property type="match status" value="1"/>
</dbReference>
<evidence type="ECO:0000259" key="1">
    <source>
        <dbReference type="Pfam" id="PF00557"/>
    </source>
</evidence>
<dbReference type="RefSeq" id="WP_154898542.1">
    <property type="nucleotide sequence ID" value="NZ_CAXBMG010000007.1"/>
</dbReference>
<dbReference type="InterPro" id="IPR050659">
    <property type="entry name" value="Peptidase_M24B"/>
</dbReference>
<dbReference type="EMBL" id="DQAY01000055">
    <property type="protein sequence ID" value="HCO23197.1"/>
    <property type="molecule type" value="Genomic_DNA"/>
</dbReference>
<dbReference type="SUPFAM" id="SSF55920">
    <property type="entry name" value="Creatinase/aminopeptidase"/>
    <property type="match status" value="1"/>
</dbReference>
<dbReference type="InterPro" id="IPR000587">
    <property type="entry name" value="Creatinase_N"/>
</dbReference>
<protein>
    <submittedName>
        <fullName evidence="3">Aminopeptidase P family protein</fullName>
    </submittedName>
</protein>
<name>A0A3D3R5A8_9PLAN</name>
<dbReference type="Gene3D" id="3.40.350.10">
    <property type="entry name" value="Creatinase/prolidase N-terminal domain"/>
    <property type="match status" value="1"/>
</dbReference>
<accession>A0A517XAL1</accession>
<feature type="domain" description="Creatinase N-terminal" evidence="2">
    <location>
        <begin position="21"/>
        <end position="152"/>
    </location>
</feature>
<reference evidence="3 4" key="1">
    <citation type="journal article" date="2018" name="Nat. Biotechnol.">
        <title>A standardized bacterial taxonomy based on genome phylogeny substantially revises the tree of life.</title>
        <authorList>
            <person name="Parks D.H."/>
            <person name="Chuvochina M."/>
            <person name="Waite D.W."/>
            <person name="Rinke C."/>
            <person name="Skarshewski A."/>
            <person name="Chaumeil P.A."/>
            <person name="Hugenholtz P."/>
        </authorList>
    </citation>
    <scope>NUCLEOTIDE SEQUENCE [LARGE SCALE GENOMIC DNA]</scope>
    <source>
        <strain evidence="3">UBA9375</strain>
    </source>
</reference>
<organism evidence="3 4">
    <name type="scientific">Gimesia maris</name>
    <dbReference type="NCBI Taxonomy" id="122"/>
    <lineage>
        <taxon>Bacteria</taxon>
        <taxon>Pseudomonadati</taxon>
        <taxon>Planctomycetota</taxon>
        <taxon>Planctomycetia</taxon>
        <taxon>Planctomycetales</taxon>
        <taxon>Planctomycetaceae</taxon>
        <taxon>Gimesia</taxon>
    </lineage>
</organism>
<proteinExistence type="predicted"/>
<sequence length="379" mass="41492">MLTQEGCLARQKRLWETVPDHLEWILIADPRHVLYLSNFLVQPCSFSRGERALLLLDREKGVTLVGDNFTLRSSAAEFYVDHEAIETWYDHKHSVENRDHALFKALKSVVPQLKGRPGAIEAEWLPVGALQELEITQTDATLELGSVLRQLRRQKHDDEIALLKQCMQACDAGHACAREVVEAGKSEFDIFRKVQAAVLQAAGLPVIIYGDFRASTPAVPKAGGLPSGHVLENGDLFVLDYSVVIHGYRSDFTNTIAVGEPSAEQEKLFGLCQAAMQGGESTLKAGAKCAEVHAATAAPLWNAGYKENFQHHAGHGLGLGHPEAPILVPESIDTLLAGDVVTLEPGVYVEGVGGMRIEHNYLITEDGFERLSNHVIALK</sequence>